<feature type="signal peptide" evidence="2">
    <location>
        <begin position="1"/>
        <end position="22"/>
    </location>
</feature>
<sequence length="346" mass="39538">MKQLIALFTSILFIGFTANATATNHIETNSINSSSVRGYGNSFIFVEQNIEFSIFPDGQFDFYMPNYGPSINVSVNTPNASISFNSGYDYNAYVQYDEFGAIVQIEHVPVFYDYYGRVSQVGNVLINYNGFGYVHQVGGLYVHYNRYNRFSHCSGFINIHNRFYVFRPWHTYFRIPSFNHCVVFNRPYRQHYRPVRYQYTRPFVNNHRRTTAVASRRGNTITRRSELATRGNDRPRSTVNANSVGPRRGNATASPRTNTQSTPRPRVTTSNPRSSVSTKPRTTNNTVKPRVSTRPKTQSKPRVTSPSRTPSKSRVQKSASRSKVSHASRKTSSSNKRTASTSRKRR</sequence>
<evidence type="ECO:0000256" key="2">
    <source>
        <dbReference type="SAM" id="SignalP"/>
    </source>
</evidence>
<comment type="caution">
    <text evidence="3">The sequence shown here is derived from an EMBL/GenBank/DDBJ whole genome shotgun (WGS) entry which is preliminary data.</text>
</comment>
<dbReference type="RefSeq" id="WP_183487425.1">
    <property type="nucleotide sequence ID" value="NZ_JBHUOV010000002.1"/>
</dbReference>
<evidence type="ECO:0000313" key="4">
    <source>
        <dbReference type="Proteomes" id="UP001597533"/>
    </source>
</evidence>
<keyword evidence="4" id="KW-1185">Reference proteome</keyword>
<accession>A0ABW5WNK9</accession>
<feature type="compositionally biased region" description="Basic and acidic residues" evidence="1">
    <location>
        <begin position="223"/>
        <end position="236"/>
    </location>
</feature>
<feature type="region of interest" description="Disordered" evidence="1">
    <location>
        <begin position="208"/>
        <end position="346"/>
    </location>
</feature>
<feature type="chain" id="PRO_5046008873" description="Sperm nuclear basic protein PL-I" evidence="2">
    <location>
        <begin position="23"/>
        <end position="346"/>
    </location>
</feature>
<reference evidence="4" key="1">
    <citation type="journal article" date="2019" name="Int. J. Syst. Evol. Microbiol.">
        <title>The Global Catalogue of Microorganisms (GCM) 10K type strain sequencing project: providing services to taxonomists for standard genome sequencing and annotation.</title>
        <authorList>
            <consortium name="The Broad Institute Genomics Platform"/>
            <consortium name="The Broad Institute Genome Sequencing Center for Infectious Disease"/>
            <person name="Wu L."/>
            <person name="Ma J."/>
        </authorList>
    </citation>
    <scope>NUCLEOTIDE SEQUENCE [LARGE SCALE GENOMIC DNA]</scope>
    <source>
        <strain evidence="4">KCTC 32141</strain>
    </source>
</reference>
<keyword evidence="2" id="KW-0732">Signal</keyword>
<evidence type="ECO:0000256" key="1">
    <source>
        <dbReference type="SAM" id="MobiDB-lite"/>
    </source>
</evidence>
<evidence type="ECO:0000313" key="3">
    <source>
        <dbReference type="EMBL" id="MFD2823475.1"/>
    </source>
</evidence>
<feature type="compositionally biased region" description="Polar residues" evidence="1">
    <location>
        <begin position="300"/>
        <end position="322"/>
    </location>
</feature>
<dbReference type="EMBL" id="JBHUOV010000002">
    <property type="protein sequence ID" value="MFD2823475.1"/>
    <property type="molecule type" value="Genomic_DNA"/>
</dbReference>
<organism evidence="3 4">
    <name type="scientific">Lacinutrix iliipiscaria</name>
    <dbReference type="NCBI Taxonomy" id="1230532"/>
    <lineage>
        <taxon>Bacteria</taxon>
        <taxon>Pseudomonadati</taxon>
        <taxon>Bacteroidota</taxon>
        <taxon>Flavobacteriia</taxon>
        <taxon>Flavobacteriales</taxon>
        <taxon>Flavobacteriaceae</taxon>
        <taxon>Lacinutrix</taxon>
    </lineage>
</organism>
<feature type="compositionally biased region" description="Polar residues" evidence="1">
    <location>
        <begin position="251"/>
        <end position="287"/>
    </location>
</feature>
<protein>
    <recommendedName>
        <fullName evidence="5">Sperm nuclear basic protein PL-I</fullName>
    </recommendedName>
</protein>
<evidence type="ECO:0008006" key="5">
    <source>
        <dbReference type="Google" id="ProtNLM"/>
    </source>
</evidence>
<dbReference type="Proteomes" id="UP001597533">
    <property type="component" value="Unassembled WGS sequence"/>
</dbReference>
<feature type="compositionally biased region" description="Polar residues" evidence="1">
    <location>
        <begin position="330"/>
        <end position="346"/>
    </location>
</feature>
<proteinExistence type="predicted"/>
<name>A0ABW5WNK9_9FLAO</name>
<gene>
    <name evidence="3" type="ORF">ACFS5M_07335</name>
</gene>